<dbReference type="FunFam" id="3.40.50.10190:FF:000009">
    <property type="entry name" value="DNA repair protein REV1"/>
    <property type="match status" value="1"/>
</dbReference>
<dbReference type="GO" id="GO:0005634">
    <property type="term" value="C:nucleus"/>
    <property type="evidence" value="ECO:0007669"/>
    <property type="project" value="UniProtKB-SubCell"/>
</dbReference>
<dbReference type="Gene3D" id="6.10.250.1630">
    <property type="match status" value="1"/>
</dbReference>
<feature type="region of interest" description="Disordered" evidence="15">
    <location>
        <begin position="392"/>
        <end position="412"/>
    </location>
</feature>
<keyword evidence="6 13" id="KW-0548">Nucleotidyltransferase</keyword>
<evidence type="ECO:0000256" key="9">
    <source>
        <dbReference type="ARBA" id="ARBA00022842"/>
    </source>
</evidence>
<dbReference type="GO" id="GO:0017125">
    <property type="term" value="F:deoxycytidyl transferase activity"/>
    <property type="evidence" value="ECO:0007669"/>
    <property type="project" value="TreeGrafter"/>
</dbReference>
<evidence type="ECO:0000256" key="11">
    <source>
        <dbReference type="ARBA" id="ARBA00023204"/>
    </source>
</evidence>
<evidence type="ECO:0000256" key="14">
    <source>
        <dbReference type="PIRSR" id="PIRSR036573-2"/>
    </source>
</evidence>
<feature type="compositionally biased region" description="Low complexity" evidence="15">
    <location>
        <begin position="1187"/>
        <end position="1207"/>
    </location>
</feature>
<dbReference type="CDD" id="cd12145">
    <property type="entry name" value="Rev1_C"/>
    <property type="match status" value="1"/>
</dbReference>
<feature type="compositionally biased region" description="Low complexity" evidence="15">
    <location>
        <begin position="204"/>
        <end position="214"/>
    </location>
</feature>
<dbReference type="PANTHER" id="PTHR45990:SF1">
    <property type="entry name" value="DNA REPAIR PROTEIN REV1"/>
    <property type="match status" value="1"/>
</dbReference>
<dbReference type="SUPFAM" id="SSF56672">
    <property type="entry name" value="DNA/RNA polymerases"/>
    <property type="match status" value="1"/>
</dbReference>
<dbReference type="InterPro" id="IPR001357">
    <property type="entry name" value="BRCT_dom"/>
</dbReference>
<dbReference type="InterPro" id="IPR012112">
    <property type="entry name" value="REV1"/>
</dbReference>
<dbReference type="InterPro" id="IPR031991">
    <property type="entry name" value="Rev1_C"/>
</dbReference>
<keyword evidence="10 13" id="KW-0238">DNA-binding</keyword>
<proteinExistence type="inferred from homology"/>
<dbReference type="PIRSF" id="PIRSF036573">
    <property type="entry name" value="REV1"/>
    <property type="match status" value="1"/>
</dbReference>
<dbReference type="InterPro" id="IPR036420">
    <property type="entry name" value="BRCT_dom_sf"/>
</dbReference>
<dbReference type="CDD" id="cd19318">
    <property type="entry name" value="Rev1_UBM2"/>
    <property type="match status" value="2"/>
</dbReference>
<feature type="compositionally biased region" description="Low complexity" evidence="15">
    <location>
        <begin position="1108"/>
        <end position="1126"/>
    </location>
</feature>
<dbReference type="Pfam" id="PF21999">
    <property type="entry name" value="IMS_HHH_1"/>
    <property type="match status" value="1"/>
</dbReference>
<evidence type="ECO:0000256" key="2">
    <source>
        <dbReference type="ARBA" id="ARBA00010945"/>
    </source>
</evidence>
<feature type="domain" description="UmuC" evidence="17">
    <location>
        <begin position="367"/>
        <end position="601"/>
    </location>
</feature>
<keyword evidence="19" id="KW-1185">Reference proteome</keyword>
<feature type="binding site" evidence="14">
    <location>
        <position position="371"/>
    </location>
    <ligand>
        <name>Mg(2+)</name>
        <dbReference type="ChEBI" id="CHEBI:18420"/>
        <label>1</label>
    </ligand>
</feature>
<dbReference type="Pfam" id="PF00533">
    <property type="entry name" value="BRCT"/>
    <property type="match status" value="1"/>
</dbReference>
<evidence type="ECO:0000256" key="6">
    <source>
        <dbReference type="ARBA" id="ARBA00022695"/>
    </source>
</evidence>
<dbReference type="GO" id="GO:0046872">
    <property type="term" value="F:metal ion binding"/>
    <property type="evidence" value="ECO:0007669"/>
    <property type="project" value="UniProtKB-KW"/>
</dbReference>
<keyword evidence="4 13" id="KW-0237">DNA synthesis</keyword>
<protein>
    <recommendedName>
        <fullName evidence="3 13">DNA repair protein REV1</fullName>
        <ecNumber evidence="13">2.7.7.-</ecNumber>
    </recommendedName>
</protein>
<dbReference type="GO" id="GO:0070987">
    <property type="term" value="P:error-free translesion synthesis"/>
    <property type="evidence" value="ECO:0007669"/>
    <property type="project" value="TreeGrafter"/>
</dbReference>
<dbReference type="EMBL" id="OV696688">
    <property type="protein sequence ID" value="CAH1257904.1"/>
    <property type="molecule type" value="Genomic_DNA"/>
</dbReference>
<feature type="compositionally biased region" description="Acidic residues" evidence="15">
    <location>
        <begin position="158"/>
        <end position="172"/>
    </location>
</feature>
<dbReference type="Gene3D" id="1.10.150.20">
    <property type="entry name" value="5' to 3' exonuclease, C-terminal subdomain"/>
    <property type="match status" value="1"/>
</dbReference>
<feature type="region of interest" description="Disordered" evidence="15">
    <location>
        <begin position="989"/>
        <end position="1012"/>
    </location>
</feature>
<dbReference type="Gene3D" id="3.40.1170.60">
    <property type="match status" value="1"/>
</dbReference>
<dbReference type="GO" id="GO:0003684">
    <property type="term" value="F:damaged DNA binding"/>
    <property type="evidence" value="ECO:0007669"/>
    <property type="project" value="UniProtKB-UniRule"/>
</dbReference>
<dbReference type="Gene3D" id="1.20.58.1280">
    <property type="entry name" value="DNA repair protein Rev1, C-terminal domain"/>
    <property type="match status" value="1"/>
</dbReference>
<comment type="similarity">
    <text evidence="2 13">Belongs to the DNA polymerase type-Y family.</text>
</comment>
<keyword evidence="5 13" id="KW-0808">Transferase</keyword>
<organism evidence="18 19">
    <name type="scientific">Branchiostoma lanceolatum</name>
    <name type="common">Common lancelet</name>
    <name type="synonym">Amphioxus lanceolatum</name>
    <dbReference type="NCBI Taxonomy" id="7740"/>
    <lineage>
        <taxon>Eukaryota</taxon>
        <taxon>Metazoa</taxon>
        <taxon>Chordata</taxon>
        <taxon>Cephalochordata</taxon>
        <taxon>Leptocardii</taxon>
        <taxon>Amphioxiformes</taxon>
        <taxon>Branchiostomatidae</taxon>
        <taxon>Branchiostoma</taxon>
    </lineage>
</organism>
<dbReference type="SUPFAM" id="SSF100879">
    <property type="entry name" value="Lesion bypass DNA polymerase (Y-family), little finger domain"/>
    <property type="match status" value="1"/>
</dbReference>
<feature type="region of interest" description="Disordered" evidence="15">
    <location>
        <begin position="157"/>
        <end position="283"/>
    </location>
</feature>
<sequence length="1319" mass="145344">MSRPRRRRGSEDGWGGEGMRGYMAAKKRKLDEQFETDAPNQVQKEGTRSNIFNGVVIYVNGWTDPPADELRRLMQVHGGRYDVYPSRSHTTHVIASNLPDRKIKDIKDKKVVQPQWITDSIKAGCLLSHVPYMLYRRDHAQGSLNFRSLTRTSTTVINDDEASMDEDSDGDPDGVRPIDGVRPTDGVRPIPTGSPGNSLHGDDSLLTSVTSSDDNASLTHNKSSFKRSEKEASSSFHGDDTHAPSNYGNSTRGDGTSSLTSQAQNLSKPVVTSPSGKKPMGSSKDANFVAEFYDNSRLHHLSTWRTDFQAYVNVLQGKGDNGFPGRQRLCDHLQSRPEATTDDNIISFPETDRFTPESKTQQLGKVVMHLDMDCFFVSVGLRNHPELRGKPVAVTHSKGKGHEQRIRPGMDPGYERAYWEKRPPHRHSVKHVTDNTEDNATGGNHPRDTYMSFSEIASCSYEARKAGVKNGMFMGPALKLCPDLKTIPYDFEGYKEVAQQMYDILASYTHEIEAVSCDEAFVDVTDILTDTGATPDDLASVLRQEIFEKTHCPASVGLASSILLARMATKKAKPNGQFYLPPEDVLDFVSPQMVRELPGVGRSLESRLKVIGVATCGDLQKVPLPTLQKEFGPKTGQALHRSCRGQDDRQLKVERERKSVSAEINYGIRFTKDTEAETFMYNLAEEVQRRLQKAGLKGKTVTVKVMARKADAPVEPSKFMGHGICDSLSKSSTLGLATDDPKVIGKEAWNVLSQMKLPPSDLRGLGIQMTRLVSASGASSSSASNKSIMDFVKAKPATTMQQSITNNVVHSSGNIPETEVGGSVVNKKTMLDFLKPSTITEHIRKETSLDGTLGTSDIDVSETQGSTAKKTPKRGGLPPLPNLPTFKTPKAGVPVLGRINEGASSSHEDLYLPSPSQVDPSVLAALPTDIRQQIEQTYASRNLPLRYDAEEDTEACNNEKPTGIDQSFLDALPPDLRKEIEEEQLQKVASEITMSNRTKGKEPSKPGSHQLPTYNDVAAAVCTTEDRGHSLLVHANDGRDCNSLVDRETHNMLQSPEPVAGPSHEGRTKKRSDSGPIVALPDLNKIDPTCLDALPPELQQELKRAYAQQQKQQPVQQQQQRPNQPQDALKLLGQSKGRPSPPKAKRKYTRRKPLNNSPSKRKGTAASPGKKRLSPQKLTWNQTRDNVATTSTTEPAETPVAPAGEPAPVEAAVSTCDTPEQVQQVNLCGRVELTEVKDLLKEWTHTCPVPEEEDVEQFVQYLHQLILDRNLETVDLLIKYIKRLSNELKTSAWGSAVEEIINSVQGVMEQLYGSKLKVT</sequence>
<dbReference type="InterPro" id="IPR001126">
    <property type="entry name" value="UmuC"/>
</dbReference>
<feature type="compositionally biased region" description="Low complexity" evidence="15">
    <location>
        <begin position="273"/>
        <end position="283"/>
    </location>
</feature>
<dbReference type="InterPro" id="IPR036775">
    <property type="entry name" value="DNA_pol_Y-fam_lit_finger_sf"/>
</dbReference>
<evidence type="ECO:0000256" key="15">
    <source>
        <dbReference type="SAM" id="MobiDB-lite"/>
    </source>
</evidence>
<dbReference type="Pfam" id="PF14377">
    <property type="entry name" value="UBM"/>
    <property type="match status" value="3"/>
</dbReference>
<dbReference type="PROSITE" id="PS50172">
    <property type="entry name" value="BRCT"/>
    <property type="match status" value="1"/>
</dbReference>
<feature type="region of interest" description="Disordered" evidence="15">
    <location>
        <begin position="1103"/>
        <end position="1207"/>
    </location>
</feature>
<dbReference type="SUPFAM" id="SSF52113">
    <property type="entry name" value="BRCT domain"/>
    <property type="match status" value="1"/>
</dbReference>
<dbReference type="InterPro" id="IPR043128">
    <property type="entry name" value="Rev_trsase/Diguanyl_cyclase"/>
</dbReference>
<evidence type="ECO:0000256" key="10">
    <source>
        <dbReference type="ARBA" id="ARBA00023125"/>
    </source>
</evidence>
<dbReference type="InterPro" id="IPR017961">
    <property type="entry name" value="DNA_pol_Y-fam_little_finger"/>
</dbReference>
<feature type="region of interest" description="Disordered" evidence="15">
    <location>
        <begin position="1052"/>
        <end position="1083"/>
    </location>
</feature>
<feature type="region of interest" description="Disordered" evidence="15">
    <location>
        <begin position="1"/>
        <end position="22"/>
    </location>
</feature>
<dbReference type="SMART" id="SM00292">
    <property type="entry name" value="BRCT"/>
    <property type="match status" value="1"/>
</dbReference>
<dbReference type="InterPro" id="IPR043502">
    <property type="entry name" value="DNA/RNA_pol_sf"/>
</dbReference>
<dbReference type="Pfam" id="PF16727">
    <property type="entry name" value="REV1_C"/>
    <property type="match status" value="1"/>
</dbReference>
<feature type="region of interest" description="Disordered" evidence="15">
    <location>
        <begin position="850"/>
        <end position="892"/>
    </location>
</feature>
<dbReference type="Proteomes" id="UP000838412">
    <property type="component" value="Chromosome 3"/>
</dbReference>
<reference evidence="18" key="1">
    <citation type="submission" date="2022-01" db="EMBL/GenBank/DDBJ databases">
        <authorList>
            <person name="Braso-Vives M."/>
        </authorList>
    </citation>
    <scope>NUCLEOTIDE SEQUENCE</scope>
</reference>
<keyword evidence="9 14" id="KW-0460">Magnesium</keyword>
<feature type="binding site" evidence="14">
    <location>
        <position position="519"/>
    </location>
    <ligand>
        <name>Mg(2+)</name>
        <dbReference type="ChEBI" id="CHEBI:18420"/>
        <label>1</label>
    </ligand>
</feature>
<evidence type="ECO:0000256" key="5">
    <source>
        <dbReference type="ARBA" id="ARBA00022679"/>
    </source>
</evidence>
<evidence type="ECO:0000259" key="17">
    <source>
        <dbReference type="PROSITE" id="PS50173"/>
    </source>
</evidence>
<feature type="region of interest" description="Disordered" evidence="15">
    <location>
        <begin position="425"/>
        <end position="447"/>
    </location>
</feature>
<dbReference type="GO" id="GO:0006281">
    <property type="term" value="P:DNA repair"/>
    <property type="evidence" value="ECO:0007669"/>
    <property type="project" value="UniProtKB-KW"/>
</dbReference>
<dbReference type="EMBL" id="OV696688">
    <property type="protein sequence ID" value="CAH1257905.1"/>
    <property type="molecule type" value="Genomic_DNA"/>
</dbReference>
<dbReference type="InterPro" id="IPR038401">
    <property type="entry name" value="Rev1_C_sf"/>
</dbReference>
<dbReference type="PROSITE" id="PS50173">
    <property type="entry name" value="UMUC"/>
    <property type="match status" value="1"/>
</dbReference>
<dbReference type="Pfam" id="PF11799">
    <property type="entry name" value="IMS_C"/>
    <property type="match status" value="1"/>
</dbReference>
<evidence type="ECO:0000256" key="8">
    <source>
        <dbReference type="ARBA" id="ARBA00022763"/>
    </source>
</evidence>
<dbReference type="EMBL" id="OV696688">
    <property type="protein sequence ID" value="CAH1257906.1"/>
    <property type="molecule type" value="Genomic_DNA"/>
</dbReference>
<feature type="compositionally biased region" description="Basic and acidic residues" evidence="15">
    <location>
        <begin position="226"/>
        <end position="242"/>
    </location>
</feature>
<dbReference type="InterPro" id="IPR025527">
    <property type="entry name" value="HUWE1/Rev1_UBM"/>
</dbReference>
<dbReference type="GO" id="GO:0003887">
    <property type="term" value="F:DNA-directed DNA polymerase activity"/>
    <property type="evidence" value="ECO:0007669"/>
    <property type="project" value="InterPro"/>
</dbReference>
<dbReference type="FunFam" id="3.30.70.270:FF:000005">
    <property type="entry name" value="DNA repair protein REV1"/>
    <property type="match status" value="1"/>
</dbReference>
<keyword evidence="7 14" id="KW-0479">Metal-binding</keyword>
<keyword evidence="11 13" id="KW-0234">DNA repair</keyword>
<evidence type="ECO:0000313" key="19">
    <source>
        <dbReference type="Proteomes" id="UP000838412"/>
    </source>
</evidence>
<feature type="compositionally biased region" description="Basic residues" evidence="15">
    <location>
        <begin position="1143"/>
        <end position="1174"/>
    </location>
</feature>
<dbReference type="Gene3D" id="3.30.70.270">
    <property type="match status" value="2"/>
</dbReference>
<dbReference type="PANTHER" id="PTHR45990">
    <property type="entry name" value="DNA REPAIR PROTEIN REV1"/>
    <property type="match status" value="1"/>
</dbReference>
<feature type="compositionally biased region" description="Polar residues" evidence="15">
    <location>
        <begin position="1176"/>
        <end position="1186"/>
    </location>
</feature>
<comment type="cofactor">
    <cofactor evidence="14">
        <name>Mg(2+)</name>
        <dbReference type="ChEBI" id="CHEBI:18420"/>
    </cofactor>
    <text evidence="14">Binds 2 magnesium ions.</text>
</comment>
<dbReference type="CDD" id="cd17719">
    <property type="entry name" value="BRCT_Rev1"/>
    <property type="match status" value="1"/>
</dbReference>
<evidence type="ECO:0000256" key="7">
    <source>
        <dbReference type="ARBA" id="ARBA00022723"/>
    </source>
</evidence>
<name>A0A8J9ZM14_BRALA</name>
<feature type="compositionally biased region" description="Polar residues" evidence="15">
    <location>
        <begin position="243"/>
        <end position="272"/>
    </location>
</feature>
<dbReference type="Pfam" id="PF00817">
    <property type="entry name" value="IMS"/>
    <property type="match status" value="1"/>
</dbReference>
<feature type="compositionally biased region" description="Basic and acidic residues" evidence="15">
    <location>
        <begin position="400"/>
        <end position="412"/>
    </location>
</feature>
<evidence type="ECO:0000313" key="18">
    <source>
        <dbReference type="EMBL" id="CAH1257905.1"/>
    </source>
</evidence>
<dbReference type="GO" id="GO:0042276">
    <property type="term" value="P:error-prone translesion synthesis"/>
    <property type="evidence" value="ECO:0007669"/>
    <property type="project" value="InterPro"/>
</dbReference>
<keyword evidence="12 13" id="KW-0539">Nucleus</keyword>
<evidence type="ECO:0000256" key="1">
    <source>
        <dbReference type="ARBA" id="ARBA00004123"/>
    </source>
</evidence>
<comment type="subcellular location">
    <subcellularLocation>
        <location evidence="1 13">Nucleus</location>
    </subcellularLocation>
</comment>
<evidence type="ECO:0000259" key="16">
    <source>
        <dbReference type="PROSITE" id="PS50172"/>
    </source>
</evidence>
<evidence type="ECO:0000256" key="12">
    <source>
        <dbReference type="ARBA" id="ARBA00023242"/>
    </source>
</evidence>
<dbReference type="EC" id="2.7.7.-" evidence="13"/>
<evidence type="ECO:0000256" key="4">
    <source>
        <dbReference type="ARBA" id="ARBA00022634"/>
    </source>
</evidence>
<dbReference type="Gene3D" id="3.30.1490.100">
    <property type="entry name" value="DNA polymerase, Y-family, little finger domain"/>
    <property type="match status" value="1"/>
</dbReference>
<dbReference type="OrthoDB" id="427711at2759"/>
<feature type="domain" description="BRCT" evidence="16">
    <location>
        <begin position="47"/>
        <end position="134"/>
    </location>
</feature>
<dbReference type="Gene3D" id="6.10.250.1490">
    <property type="match status" value="1"/>
</dbReference>
<dbReference type="Gene3D" id="3.40.50.10190">
    <property type="entry name" value="BRCT domain"/>
    <property type="match status" value="1"/>
</dbReference>
<dbReference type="InterPro" id="IPR053848">
    <property type="entry name" value="IMS_HHH_1"/>
</dbReference>
<accession>A0A8J9ZM14</accession>
<gene>
    <name evidence="18" type="primary">REV1</name>
    <name evidence="18" type="ORF">BLAG_LOCUS15660</name>
</gene>
<keyword evidence="8 13" id="KW-0227">DNA damage</keyword>
<evidence type="ECO:0000256" key="3">
    <source>
        <dbReference type="ARBA" id="ARBA00020399"/>
    </source>
</evidence>
<dbReference type="CDD" id="cd01701">
    <property type="entry name" value="PolY_Rev1"/>
    <property type="match status" value="1"/>
</dbReference>
<evidence type="ECO:0000256" key="13">
    <source>
        <dbReference type="PIRNR" id="PIRNR036573"/>
    </source>
</evidence>
<dbReference type="FunFam" id="3.30.1490.100:FF:000001">
    <property type="entry name" value="DNA repair protein REV1"/>
    <property type="match status" value="1"/>
</dbReference>
<feature type="binding site" evidence="14">
    <location>
        <position position="518"/>
    </location>
    <ligand>
        <name>Mg(2+)</name>
        <dbReference type="ChEBI" id="CHEBI:18420"/>
        <label>1</label>
    </ligand>
</feature>
<dbReference type="InterPro" id="IPR047346">
    <property type="entry name" value="Rev1_UBM1/2"/>
</dbReference>
<comment type="function">
    <text evidence="13">Deoxycytidyl transferase involved in DNA repair. Transfers a dCMP residue from dCTP to the 3'-end of a DNA primer in a template-dependent reaction. May assist in the first step in the bypass of abasic lesions by the insertion of a nucleotide opposite the lesion. Required for normal induction of mutations by physical and chemical agents.</text>
</comment>